<accession>A0A2M4B317</accession>
<protein>
    <submittedName>
        <fullName evidence="1">Putative secreted protein</fullName>
    </submittedName>
</protein>
<evidence type="ECO:0000313" key="1">
    <source>
        <dbReference type="EMBL" id="MBW47417.1"/>
    </source>
</evidence>
<name>A0A2M4B317_9DIPT</name>
<organism evidence="1">
    <name type="scientific">Anopheles triannulatus</name>
    <dbReference type="NCBI Taxonomy" id="58253"/>
    <lineage>
        <taxon>Eukaryota</taxon>
        <taxon>Metazoa</taxon>
        <taxon>Ecdysozoa</taxon>
        <taxon>Arthropoda</taxon>
        <taxon>Hexapoda</taxon>
        <taxon>Insecta</taxon>
        <taxon>Pterygota</taxon>
        <taxon>Neoptera</taxon>
        <taxon>Endopterygota</taxon>
        <taxon>Diptera</taxon>
        <taxon>Nematocera</taxon>
        <taxon>Culicoidea</taxon>
        <taxon>Culicidae</taxon>
        <taxon>Anophelinae</taxon>
        <taxon>Anopheles</taxon>
    </lineage>
</organism>
<proteinExistence type="predicted"/>
<dbReference type="AlphaFoldDB" id="A0A2M4B317"/>
<dbReference type="EMBL" id="GGFK01014096">
    <property type="protein sequence ID" value="MBW47417.1"/>
    <property type="molecule type" value="Transcribed_RNA"/>
</dbReference>
<reference evidence="1" key="1">
    <citation type="submission" date="2018-01" db="EMBL/GenBank/DDBJ databases">
        <title>An insight into the sialome of Amazonian anophelines.</title>
        <authorList>
            <person name="Ribeiro J.M."/>
            <person name="Scarpassa V."/>
            <person name="Calvo E."/>
        </authorList>
    </citation>
    <scope>NUCLEOTIDE SEQUENCE</scope>
    <source>
        <tissue evidence="1">Salivary glands</tissue>
    </source>
</reference>
<sequence length="148" mass="15611">MLLLLPPCALAMVPLRLDVGVVGADALPPAPPPLLLLLPPLVPPAVVSARVNVLPVVPFPAVLGEMVELVEVDVVVVRLLLLPLFALPSKNGVGESDVRDLAFFSLVAILGTQRTGRTNGRQPPWICRSRQLLPFLMVPAPLGGTNGD</sequence>